<protein>
    <submittedName>
        <fullName evidence="2">Thymidine phosphorylase</fullName>
    </submittedName>
</protein>
<dbReference type="AlphaFoldDB" id="A0A1A8F6F4"/>
<evidence type="ECO:0000256" key="1">
    <source>
        <dbReference type="SAM" id="Phobius"/>
    </source>
</evidence>
<keyword evidence="1" id="KW-0812">Transmembrane</keyword>
<feature type="non-terminal residue" evidence="2">
    <location>
        <position position="91"/>
    </location>
</feature>
<proteinExistence type="predicted"/>
<evidence type="ECO:0000313" key="2">
    <source>
        <dbReference type="EMBL" id="SBQ54692.1"/>
    </source>
</evidence>
<feature type="transmembrane region" description="Helical" evidence="1">
    <location>
        <begin position="45"/>
        <end position="66"/>
    </location>
</feature>
<dbReference type="EMBL" id="HAEB01008165">
    <property type="protein sequence ID" value="SBQ54692.1"/>
    <property type="molecule type" value="Transcribed_RNA"/>
</dbReference>
<keyword evidence="1" id="KW-1133">Transmembrane helix</keyword>
<gene>
    <name evidence="2" type="primary">TYMP</name>
</gene>
<accession>A0A1A8F6F4</accession>
<feature type="non-terminal residue" evidence="2">
    <location>
        <position position="1"/>
    </location>
</feature>
<sequence>ARSLEQASKARAAWSGPERPVLFANIWVTDPLSGKCNFLESKAEILNFIVVLTSLGGLLLLMTGVVSSLSEGKTKISEAVIGGQALSKFEA</sequence>
<reference evidence="2" key="1">
    <citation type="submission" date="2016-05" db="EMBL/GenBank/DDBJ databases">
        <authorList>
            <person name="Lavstsen T."/>
            <person name="Jespersen J.S."/>
        </authorList>
    </citation>
    <scope>NUCLEOTIDE SEQUENCE</scope>
    <source>
        <tissue evidence="2">Brain</tissue>
    </source>
</reference>
<name>A0A1A8F6F4_9TELE</name>
<keyword evidence="1" id="KW-0472">Membrane</keyword>
<reference evidence="2" key="2">
    <citation type="submission" date="2016-06" db="EMBL/GenBank/DDBJ databases">
        <title>The genome of a short-lived fish provides insights into sex chromosome evolution and the genetic control of aging.</title>
        <authorList>
            <person name="Reichwald K."/>
            <person name="Felder M."/>
            <person name="Petzold A."/>
            <person name="Koch P."/>
            <person name="Groth M."/>
            <person name="Platzer M."/>
        </authorList>
    </citation>
    <scope>NUCLEOTIDE SEQUENCE</scope>
    <source>
        <tissue evidence="2">Brain</tissue>
    </source>
</reference>
<organism evidence="2">
    <name type="scientific">Nothobranchius korthausae</name>
    <dbReference type="NCBI Taxonomy" id="1143690"/>
    <lineage>
        <taxon>Eukaryota</taxon>
        <taxon>Metazoa</taxon>
        <taxon>Chordata</taxon>
        <taxon>Craniata</taxon>
        <taxon>Vertebrata</taxon>
        <taxon>Euteleostomi</taxon>
        <taxon>Actinopterygii</taxon>
        <taxon>Neopterygii</taxon>
        <taxon>Teleostei</taxon>
        <taxon>Neoteleostei</taxon>
        <taxon>Acanthomorphata</taxon>
        <taxon>Ovalentaria</taxon>
        <taxon>Atherinomorphae</taxon>
        <taxon>Cyprinodontiformes</taxon>
        <taxon>Nothobranchiidae</taxon>
        <taxon>Nothobranchius</taxon>
    </lineage>
</organism>